<feature type="compositionally biased region" description="Basic and acidic residues" evidence="1">
    <location>
        <begin position="597"/>
        <end position="610"/>
    </location>
</feature>
<evidence type="ECO:0000313" key="3">
    <source>
        <dbReference type="Proteomes" id="UP000503462"/>
    </source>
</evidence>
<accession>A0A6H0XTW3</accession>
<feature type="compositionally biased region" description="Basic and acidic residues" evidence="1">
    <location>
        <begin position="441"/>
        <end position="454"/>
    </location>
</feature>
<feature type="compositionally biased region" description="Basic and acidic residues" evidence="1">
    <location>
        <begin position="994"/>
        <end position="1021"/>
    </location>
</feature>
<gene>
    <name evidence="2" type="ORF">AMS68_003691</name>
</gene>
<feature type="compositionally biased region" description="Basic and acidic residues" evidence="1">
    <location>
        <begin position="627"/>
        <end position="641"/>
    </location>
</feature>
<name>A0A6H0XTW3_9PEZI</name>
<organism evidence="2 3">
    <name type="scientific">Peltaster fructicola</name>
    <dbReference type="NCBI Taxonomy" id="286661"/>
    <lineage>
        <taxon>Eukaryota</taxon>
        <taxon>Fungi</taxon>
        <taxon>Dikarya</taxon>
        <taxon>Ascomycota</taxon>
        <taxon>Pezizomycotina</taxon>
        <taxon>Dothideomycetes</taxon>
        <taxon>Dothideomycetes incertae sedis</taxon>
        <taxon>Peltaster</taxon>
    </lineage>
</organism>
<feature type="region of interest" description="Disordered" evidence="1">
    <location>
        <begin position="428"/>
        <end position="707"/>
    </location>
</feature>
<feature type="compositionally biased region" description="Basic and acidic residues" evidence="1">
    <location>
        <begin position="649"/>
        <end position="663"/>
    </location>
</feature>
<feature type="compositionally biased region" description="Basic and acidic residues" evidence="1">
    <location>
        <begin position="574"/>
        <end position="583"/>
    </location>
</feature>
<feature type="region of interest" description="Disordered" evidence="1">
    <location>
        <begin position="836"/>
        <end position="867"/>
    </location>
</feature>
<reference evidence="2 3" key="1">
    <citation type="journal article" date="2016" name="Sci. Rep.">
        <title>Peltaster fructicola genome reveals evolution from an invasive phytopathogen to an ectophytic parasite.</title>
        <authorList>
            <person name="Xu C."/>
            <person name="Chen H."/>
            <person name="Gleason M.L."/>
            <person name="Xu J.R."/>
            <person name="Liu H."/>
            <person name="Zhang R."/>
            <person name="Sun G."/>
        </authorList>
    </citation>
    <scope>NUCLEOTIDE SEQUENCE [LARGE SCALE GENOMIC DNA]</scope>
    <source>
        <strain evidence="2 3">LNHT1506</strain>
    </source>
</reference>
<feature type="compositionally biased region" description="Polar residues" evidence="1">
    <location>
        <begin position="727"/>
        <end position="745"/>
    </location>
</feature>
<feature type="region of interest" description="Disordered" evidence="1">
    <location>
        <begin position="934"/>
        <end position="1058"/>
    </location>
</feature>
<evidence type="ECO:0000256" key="1">
    <source>
        <dbReference type="SAM" id="MobiDB-lite"/>
    </source>
</evidence>
<dbReference type="Proteomes" id="UP000503462">
    <property type="component" value="Chromosome 2"/>
</dbReference>
<sequence>MPVAGTARGQDATLPRRGRTIAVNASPTATTPRVPTPPDLEGVVVHTRIPPRESQYDTAARYQANFTGQTATARKLPPFPPLPAEYEAYAPQVFGKPMVTYHVCRICMRPRSDRYHREHPIAPNKVPPPPGICRRCRVVGTDERLENAEIVRIEESGPVRIGVESFIPEEDILTLAQVTEEMARGRVHGHVRVLRAVRSSSRPKQDTTKDVKVVHRYVKAKERPSIEEVRASDRLSVEYLAALNRLKGEVEAVKEVAKLPKQTIVFDRIPIEITVRQEGKQQSEASPRHGQDHSDSRCQEVAELTSRSIAFDKIPIEVTIRQQSEQPPRLSCTEAEIRRLARDEVVRYRQAERSVEAHPAPYSHGHWVSLQPQLGDRKAAAPHNAPSRRSIEPTIVEASPPDMSALLRPRKDGNVKMSIKRADLVIERGIEDPPNSSALPRTKDDIGERERPAKIEPSNPERGVSLGNVDATQRLSKAALPSEQLDERRIPPKPNIPAAGKDHTPDRRDVNEHKQDRKVAALPNGNLAEEKGDTRSTATQAGSNDSRDNDSRNGTKAHKHTTAVQPSTCESLVDDSKRQEQDIKWSTAPQTSAGGFRVDDSRNSEYRSRSESIPQIYDPVVKTVSITREKLHPRPRQDDLPPPRNRRATNSERTARPQDDSHGRRSRSRTTHSRSPTMSRGYSTAQAEDTPEDVLKTNLESLREPRPLSAERDLDILADAELPLRVTHSQNESRSTAKKPSTVNDQSDRSRTLNTDAGGFQGHSPQISDWTDRAYWNDGCPVQTASRHSRFASTQEVPHSTRDDDEDLINALIESTTTPMALRRIELPQRGFRTPHLESGVVRPSGTKSGHSYYENTQKHSGKSSLAEPYEYEYREYIKRPVIRSERSRSLDGRGALFVQDSETLYTYKPKMSKASATDSSAARNKAGLSAEPAILGNSSLSQAPAGSKSSMRTAGTSNHSARQDSGKSTQVRFAKKVHISPTPPVSEEWSPLSEKHKERSEARRTERRHVATGDDAAYEKRHQRTVTESQGPSPSDGRTEMARNARQTTNRRARSPAAETDIIVPVDLNLNLSRAKSESPSREKYMLELRRDARRGDRLDSPEYRFGGCLDRYGPYRKEDRAESMIVNCGSSAAPGTVREI</sequence>
<feature type="region of interest" description="Disordered" evidence="1">
    <location>
        <begin position="277"/>
        <end position="299"/>
    </location>
</feature>
<feature type="region of interest" description="Disordered" evidence="1">
    <location>
        <begin position="725"/>
        <end position="768"/>
    </location>
</feature>
<dbReference type="OrthoDB" id="3642901at2759"/>
<dbReference type="EMBL" id="CP051140">
    <property type="protein sequence ID" value="QIW98173.1"/>
    <property type="molecule type" value="Genomic_DNA"/>
</dbReference>
<feature type="compositionally biased region" description="Basic and acidic residues" evidence="1">
    <location>
        <begin position="500"/>
        <end position="519"/>
    </location>
</feature>
<proteinExistence type="predicted"/>
<evidence type="ECO:0000313" key="2">
    <source>
        <dbReference type="EMBL" id="QIW98173.1"/>
    </source>
</evidence>
<feature type="compositionally biased region" description="Polar residues" evidence="1">
    <location>
        <begin position="535"/>
        <end position="544"/>
    </location>
</feature>
<keyword evidence="3" id="KW-1185">Reference proteome</keyword>
<feature type="compositionally biased region" description="Polar residues" evidence="1">
    <location>
        <begin position="846"/>
        <end position="856"/>
    </location>
</feature>
<dbReference type="AlphaFoldDB" id="A0A6H0XTW3"/>
<feature type="compositionally biased region" description="Polar residues" evidence="1">
    <location>
        <begin position="937"/>
        <end position="961"/>
    </location>
</feature>
<protein>
    <submittedName>
        <fullName evidence="2">Uncharacterized protein</fullName>
    </submittedName>
</protein>